<keyword evidence="1" id="KW-0547">Nucleotide-binding</keyword>
<reference evidence="3 4" key="1">
    <citation type="submission" date="2017-02" db="EMBL/GenBank/DDBJ databases">
        <title>Arcobacter caeni sp. nov, a new Arcobacter species isolated from reclaimed water.</title>
        <authorList>
            <person name="Figueras M.J."/>
            <person name="Perez-Cataluna A."/>
            <person name="Salas-Masso N."/>
        </authorList>
    </citation>
    <scope>NUCLEOTIDE SEQUENCE [LARGE SCALE GENOMIC DNA]</scope>
    <source>
        <strain evidence="3 4">RW17-10</strain>
    </source>
</reference>
<sequence>MNKINVMVTGASGGGVGEQIIKALKLSTLNLNIITTDINKNSKGLREGDFGYIVPFANSENYIDKILELCEKHTIKVLFPGSEAELTVLSKHRNIFEDKDILLPINSDEVIDICTDKTKTMNFLRDNGFDFPQSITIQSIKDIEKIKFIPAVIKPSIGAGGSKDIMIAQTYDEVKLFSTYLLNMYNEFIVQEYVGTPDSEYTVGILNSMDGEFINSIAIHKSIETALNNRIRIKNRTGNEQLGKNLVISSGISEGFVDKFPDITSICEKVIKKLGASAAINVQCRYYNKKVYIFEINPRFSGTTSIRALMGYNEPEILIRKHILNEEIKKSFEYKKGYVSRGLVEVKINE</sequence>
<accession>A0A363CXE7</accession>
<dbReference type="GO" id="GO:0005524">
    <property type="term" value="F:ATP binding"/>
    <property type="evidence" value="ECO:0007669"/>
    <property type="project" value="UniProtKB-UniRule"/>
</dbReference>
<dbReference type="RefSeq" id="WP_108560060.1">
    <property type="nucleotide sequence ID" value="NZ_MUXE01000014.1"/>
</dbReference>
<keyword evidence="4" id="KW-1185">Reference proteome</keyword>
<dbReference type="NCBIfam" id="NF009402">
    <property type="entry name" value="PRK12767.1-1"/>
    <property type="match status" value="1"/>
</dbReference>
<protein>
    <submittedName>
        <fullName evidence="3">Carbamoyl phosphate synthase</fullName>
    </submittedName>
</protein>
<dbReference type="PROSITE" id="PS50975">
    <property type="entry name" value="ATP_GRASP"/>
    <property type="match status" value="1"/>
</dbReference>
<dbReference type="Gene3D" id="3.30.1490.20">
    <property type="entry name" value="ATP-grasp fold, A domain"/>
    <property type="match status" value="1"/>
</dbReference>
<dbReference type="Pfam" id="PF15632">
    <property type="entry name" value="ATPgrasp_Ter"/>
    <property type="match status" value="1"/>
</dbReference>
<dbReference type="Proteomes" id="UP000251135">
    <property type="component" value="Unassembled WGS sequence"/>
</dbReference>
<evidence type="ECO:0000313" key="3">
    <source>
        <dbReference type="EMBL" id="PUE63766.1"/>
    </source>
</evidence>
<dbReference type="GO" id="GO:0046872">
    <property type="term" value="F:metal ion binding"/>
    <property type="evidence" value="ECO:0007669"/>
    <property type="project" value="InterPro"/>
</dbReference>
<evidence type="ECO:0000313" key="4">
    <source>
        <dbReference type="Proteomes" id="UP000251135"/>
    </source>
</evidence>
<evidence type="ECO:0000256" key="1">
    <source>
        <dbReference type="PROSITE-ProRule" id="PRU00409"/>
    </source>
</evidence>
<dbReference type="InterPro" id="IPR048764">
    <property type="entry name" value="PylC_N"/>
</dbReference>
<comment type="caution">
    <text evidence="3">The sequence shown here is derived from an EMBL/GenBank/DDBJ whole genome shotgun (WGS) entry which is preliminary data.</text>
</comment>
<dbReference type="InterPro" id="IPR011761">
    <property type="entry name" value="ATP-grasp"/>
</dbReference>
<dbReference type="InterPro" id="IPR013815">
    <property type="entry name" value="ATP_grasp_subdomain_1"/>
</dbReference>
<dbReference type="AlphaFoldDB" id="A0A363CXE7"/>
<feature type="domain" description="ATP-grasp" evidence="2">
    <location>
        <begin position="121"/>
        <end position="323"/>
    </location>
</feature>
<dbReference type="Gene3D" id="3.40.50.20">
    <property type="match status" value="1"/>
</dbReference>
<dbReference type="OrthoDB" id="9765608at2"/>
<dbReference type="EMBL" id="MUXE01000014">
    <property type="protein sequence ID" value="PUE63766.1"/>
    <property type="molecule type" value="Genomic_DNA"/>
</dbReference>
<name>A0A363CXE7_9BACT</name>
<dbReference type="Pfam" id="PF21360">
    <property type="entry name" value="PylC-like_N"/>
    <property type="match status" value="1"/>
</dbReference>
<dbReference type="SUPFAM" id="SSF56059">
    <property type="entry name" value="Glutathione synthetase ATP-binding domain-like"/>
    <property type="match status" value="1"/>
</dbReference>
<gene>
    <name evidence="3" type="ORF">B0174_09465</name>
</gene>
<keyword evidence="1" id="KW-0067">ATP-binding</keyword>
<evidence type="ECO:0000259" key="2">
    <source>
        <dbReference type="PROSITE" id="PS50975"/>
    </source>
</evidence>
<organism evidence="3 4">
    <name type="scientific">Arcobacter caeni</name>
    <dbReference type="NCBI Taxonomy" id="1912877"/>
    <lineage>
        <taxon>Bacteria</taxon>
        <taxon>Pseudomonadati</taxon>
        <taxon>Campylobacterota</taxon>
        <taxon>Epsilonproteobacteria</taxon>
        <taxon>Campylobacterales</taxon>
        <taxon>Arcobacteraceae</taxon>
        <taxon>Arcobacter</taxon>
    </lineage>
</organism>
<proteinExistence type="predicted"/>
<dbReference type="Gene3D" id="3.30.470.20">
    <property type="entry name" value="ATP-grasp fold, B domain"/>
    <property type="match status" value="1"/>
</dbReference>